<feature type="chain" id="PRO_5007127357" evidence="1">
    <location>
        <begin position="33"/>
        <end position="125"/>
    </location>
</feature>
<sequence>MLRLRFRKIGSLLGLLAILMTSLAPTISQAVAAHNRVDALLSAYCTAQPGAASDTSDPASHDALAHLQACGYCNLLTHAPALPTPEASFAATVQAIHQRAETRFESLRRVLPLTAAQPRAPPVSS</sequence>
<comment type="caution">
    <text evidence="2">The sequence shown here is derived from an EMBL/GenBank/DDBJ whole genome shotgun (WGS) entry which is preliminary data.</text>
</comment>
<dbReference type="InterPro" id="IPR021333">
    <property type="entry name" value="DUF2946"/>
</dbReference>
<reference evidence="2 3" key="1">
    <citation type="submission" date="2015-11" db="EMBL/GenBank/DDBJ databases">
        <title>Expanding the genomic diversity of Burkholderia species for the development of highly accurate diagnostics.</title>
        <authorList>
            <person name="Sahl J."/>
            <person name="Keim P."/>
            <person name="Wagner D."/>
        </authorList>
    </citation>
    <scope>NUCLEOTIDE SEQUENCE [LARGE SCALE GENOMIC DNA]</scope>
    <source>
        <strain evidence="2 3">MSMB1960WGS</strain>
    </source>
</reference>
<dbReference type="RefSeq" id="WP_059961554.1">
    <property type="nucleotide sequence ID" value="NZ_LOZN01000004.1"/>
</dbReference>
<feature type="signal peptide" evidence="1">
    <location>
        <begin position="1"/>
        <end position="32"/>
    </location>
</feature>
<protein>
    <submittedName>
        <fullName evidence="2">MFS transporter</fullName>
    </submittedName>
</protein>
<organism evidence="2">
    <name type="scientific">Burkholderia stagnalis</name>
    <dbReference type="NCBI Taxonomy" id="1503054"/>
    <lineage>
        <taxon>Bacteria</taxon>
        <taxon>Pseudomonadati</taxon>
        <taxon>Pseudomonadota</taxon>
        <taxon>Betaproteobacteria</taxon>
        <taxon>Burkholderiales</taxon>
        <taxon>Burkholderiaceae</taxon>
        <taxon>Burkholderia</taxon>
        <taxon>Burkholderia cepacia complex</taxon>
    </lineage>
</organism>
<dbReference type="Proteomes" id="UP000068603">
    <property type="component" value="Unassembled WGS sequence"/>
</dbReference>
<gene>
    <name evidence="2" type="ORF">WT44_08430</name>
</gene>
<proteinExistence type="predicted"/>
<dbReference type="EMBL" id="LPHB01000029">
    <property type="protein sequence ID" value="KWA65343.1"/>
    <property type="molecule type" value="Genomic_DNA"/>
</dbReference>
<dbReference type="Pfam" id="PF11162">
    <property type="entry name" value="DUF2946"/>
    <property type="match status" value="1"/>
</dbReference>
<name>A0A106ZWY9_9BURK</name>
<evidence type="ECO:0000256" key="1">
    <source>
        <dbReference type="SAM" id="SignalP"/>
    </source>
</evidence>
<evidence type="ECO:0000313" key="2">
    <source>
        <dbReference type="EMBL" id="KWA65343.1"/>
    </source>
</evidence>
<dbReference type="AlphaFoldDB" id="A0A106ZWY9"/>
<dbReference type="STRING" id="1503054.WT74_20880"/>
<accession>A0A106ZWY9</accession>
<evidence type="ECO:0000313" key="3">
    <source>
        <dbReference type="Proteomes" id="UP000068603"/>
    </source>
</evidence>
<keyword evidence="1" id="KW-0732">Signal</keyword>